<comment type="caution">
    <text evidence="2">The sequence shown here is derived from an EMBL/GenBank/DDBJ whole genome shotgun (WGS) entry which is preliminary data.</text>
</comment>
<keyword evidence="1" id="KW-0808">Transferase</keyword>
<dbReference type="GO" id="GO:0016757">
    <property type="term" value="F:glycosyltransferase activity"/>
    <property type="evidence" value="ECO:0007669"/>
    <property type="project" value="TreeGrafter"/>
</dbReference>
<dbReference type="PANTHER" id="PTHR46401">
    <property type="entry name" value="GLYCOSYLTRANSFERASE WBBK-RELATED"/>
    <property type="match status" value="1"/>
</dbReference>
<evidence type="ECO:0000313" key="2">
    <source>
        <dbReference type="EMBL" id="PJE67801.1"/>
    </source>
</evidence>
<name>A0A2M8L4E0_9BACT</name>
<accession>A0A2M8L4E0</accession>
<dbReference type="Gene3D" id="3.40.50.2000">
    <property type="entry name" value="Glycogen Phosphorylase B"/>
    <property type="match status" value="1"/>
</dbReference>
<evidence type="ECO:0000313" key="3">
    <source>
        <dbReference type="Proteomes" id="UP000231474"/>
    </source>
</evidence>
<dbReference type="Pfam" id="PF13692">
    <property type="entry name" value="Glyco_trans_1_4"/>
    <property type="match status" value="1"/>
</dbReference>
<dbReference type="EMBL" id="PFEK01000007">
    <property type="protein sequence ID" value="PJE67801.1"/>
    <property type="molecule type" value="Genomic_DNA"/>
</dbReference>
<reference evidence="3" key="1">
    <citation type="submission" date="2017-09" db="EMBL/GenBank/DDBJ databases">
        <title>Depth-based differentiation of microbial function through sediment-hosted aquifers and enrichment of novel symbionts in the deep terrestrial subsurface.</title>
        <authorList>
            <person name="Probst A.J."/>
            <person name="Ladd B."/>
            <person name="Jarett J.K."/>
            <person name="Geller-Mcgrath D.E."/>
            <person name="Sieber C.M.K."/>
            <person name="Emerson J.B."/>
            <person name="Anantharaman K."/>
            <person name="Thomas B.C."/>
            <person name="Malmstrom R."/>
            <person name="Stieglmeier M."/>
            <person name="Klingl A."/>
            <person name="Woyke T."/>
            <person name="Ryan C.M."/>
            <person name="Banfield J.F."/>
        </authorList>
    </citation>
    <scope>NUCLEOTIDE SEQUENCE [LARGE SCALE GENOMIC DNA]</scope>
</reference>
<dbReference type="Proteomes" id="UP000231474">
    <property type="component" value="Unassembled WGS sequence"/>
</dbReference>
<proteinExistence type="predicted"/>
<protein>
    <recommendedName>
        <fullName evidence="4">Glycosyl transferase family 1 domain-containing protein</fullName>
    </recommendedName>
</protein>
<dbReference type="GO" id="GO:0009103">
    <property type="term" value="P:lipopolysaccharide biosynthetic process"/>
    <property type="evidence" value="ECO:0007669"/>
    <property type="project" value="TreeGrafter"/>
</dbReference>
<dbReference type="SUPFAM" id="SSF53756">
    <property type="entry name" value="UDP-Glycosyltransferase/glycogen phosphorylase"/>
    <property type="match status" value="1"/>
</dbReference>
<gene>
    <name evidence="2" type="ORF">COU95_00435</name>
</gene>
<organism evidence="2 3">
    <name type="scientific">Candidatus Shapirobacteria bacterium CG10_big_fil_rev_8_21_14_0_10_40_9</name>
    <dbReference type="NCBI Taxonomy" id="1974888"/>
    <lineage>
        <taxon>Bacteria</taxon>
        <taxon>Candidatus Shapironibacteriota</taxon>
    </lineage>
</organism>
<dbReference type="PANTHER" id="PTHR46401:SF2">
    <property type="entry name" value="GLYCOSYLTRANSFERASE WBBK-RELATED"/>
    <property type="match status" value="1"/>
</dbReference>
<sequence>MTKETIVVLSHLPWDFPCDYIKQTSLELAKKAKVVIFNPLDFPTLKNLLINKKKREEWLSFFKEKKITYFPSLGIFPFRRFKVIEKLNIWLNLALFRLFYLLKFGFKKPIFWAFSYQLTEIKNYFSWGRLLVYDRVDQIASLDPEADKTMKQEDQQLLKVADYVFTNSSYALKYIKKYNKVSFLVPCGYDVDLFLKEKISKPREIKRIKKPILGLMGSLDHRLNFKLLFSLAKKRKDWNFVFVGGQFSDDQAQFRVTNLYHWLRKLEKLPNVYFLGHLPKKQQLVNFVANFDVCLIPYDISLEFVKGSNPMKLYEYLAMGKPVVSTPIQAVKQYSPVVKIAGNAVGFEKAIEKFLKEGYNKKKEGKRKKIALENSWEEKVKKMWQQLE</sequence>
<dbReference type="AlphaFoldDB" id="A0A2M8L4E0"/>
<evidence type="ECO:0000256" key="1">
    <source>
        <dbReference type="ARBA" id="ARBA00022679"/>
    </source>
</evidence>
<evidence type="ECO:0008006" key="4">
    <source>
        <dbReference type="Google" id="ProtNLM"/>
    </source>
</evidence>